<proteinExistence type="predicted"/>
<reference evidence="1 2" key="1">
    <citation type="submission" date="2017-05" db="EMBL/GenBank/DDBJ databases">
        <authorList>
            <person name="Song R."/>
            <person name="Chenine A.L."/>
            <person name="Ruprecht R.M."/>
        </authorList>
    </citation>
    <scope>NUCLEOTIDE SEQUENCE [LARGE SCALE GENOMIC DNA]</scope>
</reference>
<dbReference type="EMBL" id="MF063068">
    <property type="protein sequence ID" value="ARV77417.1"/>
    <property type="molecule type" value="Genomic_DNA"/>
</dbReference>
<accession>A0A1Y0T3G0</accession>
<sequence>MKADKESPLGQALNRAATEALEGRPDVLHQPRVDFIEKVLDARDDAYEDFACVMPPEFHEPVHKAITSAVVKTLGVLDDGYVLLPSIDRLVESEAAYLVVPIRPHTEGPRAIDTKTFNVAGDLAVIFSTIYDDVNN</sequence>
<keyword evidence="2" id="KW-1185">Reference proteome</keyword>
<gene>
    <name evidence="1" type="ORF">NOXIFER_252</name>
</gene>
<evidence type="ECO:0000313" key="2">
    <source>
        <dbReference type="Proteomes" id="UP000224829"/>
    </source>
</evidence>
<name>A0A1Y0T3G0_9CAUD</name>
<organism evidence="1 2">
    <name type="scientific">Pseudomonas phage Noxifer</name>
    <dbReference type="NCBI Taxonomy" id="2006684"/>
    <lineage>
        <taxon>Viruses</taxon>
        <taxon>Duplodnaviria</taxon>
        <taxon>Heunggongvirae</taxon>
        <taxon>Uroviricota</taxon>
        <taxon>Caudoviricetes</taxon>
        <taxon>Chimalliviridae</taxon>
        <taxon>Noxifervirus</taxon>
        <taxon>Noxifervirus noxifer</taxon>
    </lineage>
</organism>
<dbReference type="Proteomes" id="UP000224829">
    <property type="component" value="Segment"/>
</dbReference>
<evidence type="ECO:0000313" key="1">
    <source>
        <dbReference type="EMBL" id="ARV77417.1"/>
    </source>
</evidence>
<protein>
    <submittedName>
        <fullName evidence="1">Uncharacterized protein</fullName>
    </submittedName>
</protein>